<evidence type="ECO:0000256" key="3">
    <source>
        <dbReference type="ARBA" id="ARBA00023125"/>
    </source>
</evidence>
<organism evidence="8 9">
    <name type="scientific">Rubus argutus</name>
    <name type="common">Southern blackberry</name>
    <dbReference type="NCBI Taxonomy" id="59490"/>
    <lineage>
        <taxon>Eukaryota</taxon>
        <taxon>Viridiplantae</taxon>
        <taxon>Streptophyta</taxon>
        <taxon>Embryophyta</taxon>
        <taxon>Tracheophyta</taxon>
        <taxon>Spermatophyta</taxon>
        <taxon>Magnoliopsida</taxon>
        <taxon>eudicotyledons</taxon>
        <taxon>Gunneridae</taxon>
        <taxon>Pentapetalae</taxon>
        <taxon>rosids</taxon>
        <taxon>fabids</taxon>
        <taxon>Rosales</taxon>
        <taxon>Rosaceae</taxon>
        <taxon>Rosoideae</taxon>
        <taxon>Rosoideae incertae sedis</taxon>
        <taxon>Rubus</taxon>
    </lineage>
</organism>
<dbReference type="Pfam" id="PF02362">
    <property type="entry name" value="B3"/>
    <property type="match status" value="1"/>
</dbReference>
<keyword evidence="5" id="KW-0539">Nucleus</keyword>
<protein>
    <recommendedName>
        <fullName evidence="7">TF-B3 domain-containing protein</fullName>
    </recommendedName>
</protein>
<evidence type="ECO:0000256" key="4">
    <source>
        <dbReference type="ARBA" id="ARBA00023163"/>
    </source>
</evidence>
<feature type="compositionally biased region" description="Low complexity" evidence="6">
    <location>
        <begin position="270"/>
        <end position="281"/>
    </location>
</feature>
<comment type="caution">
    <text evidence="8">The sequence shown here is derived from an EMBL/GenBank/DDBJ whole genome shotgun (WGS) entry which is preliminary data.</text>
</comment>
<evidence type="ECO:0000256" key="5">
    <source>
        <dbReference type="ARBA" id="ARBA00023242"/>
    </source>
</evidence>
<dbReference type="SMART" id="SM01019">
    <property type="entry name" value="B3"/>
    <property type="match status" value="1"/>
</dbReference>
<feature type="region of interest" description="Disordered" evidence="6">
    <location>
        <begin position="1"/>
        <end position="20"/>
    </location>
</feature>
<name>A0AAW1VII8_RUBAR</name>
<keyword evidence="3" id="KW-0238">DNA-binding</keyword>
<evidence type="ECO:0000256" key="6">
    <source>
        <dbReference type="SAM" id="MobiDB-lite"/>
    </source>
</evidence>
<dbReference type="PANTHER" id="PTHR31391">
    <property type="entry name" value="B3 DOMAIN-CONTAINING PROTEIN OS11G0197600-RELATED"/>
    <property type="match status" value="1"/>
</dbReference>
<dbReference type="PANTHER" id="PTHR31391:SF3">
    <property type="entry name" value="B3 DOMAIN-CONTAINING PROTEIN OS05G0481400"/>
    <property type="match status" value="1"/>
</dbReference>
<sequence>MVAASAYEEARNKRLEQNKKKFQDLGINEVSKTLSDLSASEKKPQQRVSRPKPKNTSFEVEPRRSSRQRNPIQSYVDEVDIGLPTRKRLRSSSSSFGSYLARPLEECRMASYEERSAAYKAAEELQETLQSENPSFVKSMVRSHVYSCFWLGLPTKFCEDHLPKMDSELVLEDEDGNEYDSKYIAKRTGLSGGWRAFALEHKLDDGDALVFELIDPTRFKIHIVKVISREHCKDKVKSAGKPSKAAKKPKPESDQKQRFKRATSPEIIDLKTPPELLPESPKSEVVLPYRLRKRG</sequence>
<feature type="region of interest" description="Disordered" evidence="6">
    <location>
        <begin position="34"/>
        <end position="74"/>
    </location>
</feature>
<dbReference type="InterPro" id="IPR003340">
    <property type="entry name" value="B3_DNA-bd"/>
</dbReference>
<gene>
    <name evidence="8" type="ORF">M0R45_002338</name>
</gene>
<dbReference type="GO" id="GO:0005634">
    <property type="term" value="C:nucleus"/>
    <property type="evidence" value="ECO:0007669"/>
    <property type="project" value="UniProtKB-SubCell"/>
</dbReference>
<dbReference type="InterPro" id="IPR015300">
    <property type="entry name" value="DNA-bd_pseudobarrel_sf"/>
</dbReference>
<feature type="region of interest" description="Disordered" evidence="6">
    <location>
        <begin position="234"/>
        <end position="281"/>
    </location>
</feature>
<evidence type="ECO:0000313" key="9">
    <source>
        <dbReference type="Proteomes" id="UP001457282"/>
    </source>
</evidence>
<feature type="domain" description="TF-B3" evidence="7">
    <location>
        <begin position="136"/>
        <end position="227"/>
    </location>
</feature>
<dbReference type="Proteomes" id="UP001457282">
    <property type="component" value="Unassembled WGS sequence"/>
</dbReference>
<dbReference type="EMBL" id="JBEDUW010000347">
    <property type="protein sequence ID" value="KAK9900970.1"/>
    <property type="molecule type" value="Genomic_DNA"/>
</dbReference>
<evidence type="ECO:0000256" key="2">
    <source>
        <dbReference type="ARBA" id="ARBA00023015"/>
    </source>
</evidence>
<dbReference type="CDD" id="cd10017">
    <property type="entry name" value="B3_DNA"/>
    <property type="match status" value="1"/>
</dbReference>
<keyword evidence="4" id="KW-0804">Transcription</keyword>
<dbReference type="AlphaFoldDB" id="A0AAW1VII8"/>
<comment type="subcellular location">
    <subcellularLocation>
        <location evidence="1">Nucleus</location>
    </subcellularLocation>
</comment>
<proteinExistence type="predicted"/>
<dbReference type="InterPro" id="IPR044837">
    <property type="entry name" value="REM16-like"/>
</dbReference>
<accession>A0AAW1VII8</accession>
<dbReference type="Gene3D" id="2.40.330.10">
    <property type="entry name" value="DNA-binding pseudobarrel domain"/>
    <property type="match status" value="1"/>
</dbReference>
<keyword evidence="2" id="KW-0805">Transcription regulation</keyword>
<evidence type="ECO:0000313" key="8">
    <source>
        <dbReference type="EMBL" id="KAK9900970.1"/>
    </source>
</evidence>
<dbReference type="PROSITE" id="PS50863">
    <property type="entry name" value="B3"/>
    <property type="match status" value="1"/>
</dbReference>
<evidence type="ECO:0000256" key="1">
    <source>
        <dbReference type="ARBA" id="ARBA00004123"/>
    </source>
</evidence>
<evidence type="ECO:0000259" key="7">
    <source>
        <dbReference type="PROSITE" id="PS50863"/>
    </source>
</evidence>
<dbReference type="SUPFAM" id="SSF101936">
    <property type="entry name" value="DNA-binding pseudobarrel domain"/>
    <property type="match status" value="1"/>
</dbReference>
<dbReference type="GO" id="GO:0003677">
    <property type="term" value="F:DNA binding"/>
    <property type="evidence" value="ECO:0007669"/>
    <property type="project" value="UniProtKB-KW"/>
</dbReference>
<feature type="compositionally biased region" description="Basic and acidic residues" evidence="6">
    <location>
        <begin position="8"/>
        <end position="20"/>
    </location>
</feature>
<keyword evidence="9" id="KW-1185">Reference proteome</keyword>
<reference evidence="8 9" key="1">
    <citation type="journal article" date="2023" name="G3 (Bethesda)">
        <title>A chromosome-length genome assembly and annotation of blackberry (Rubus argutus, cv. 'Hillquist').</title>
        <authorList>
            <person name="Bruna T."/>
            <person name="Aryal R."/>
            <person name="Dudchenko O."/>
            <person name="Sargent D.J."/>
            <person name="Mead D."/>
            <person name="Buti M."/>
            <person name="Cavallini A."/>
            <person name="Hytonen T."/>
            <person name="Andres J."/>
            <person name="Pham M."/>
            <person name="Weisz D."/>
            <person name="Mascagni F."/>
            <person name="Usai G."/>
            <person name="Natali L."/>
            <person name="Bassil N."/>
            <person name="Fernandez G.E."/>
            <person name="Lomsadze A."/>
            <person name="Armour M."/>
            <person name="Olukolu B."/>
            <person name="Poorten T."/>
            <person name="Britton C."/>
            <person name="Davik J."/>
            <person name="Ashrafi H."/>
            <person name="Aiden E.L."/>
            <person name="Borodovsky M."/>
            <person name="Worthington M."/>
        </authorList>
    </citation>
    <scope>NUCLEOTIDE SEQUENCE [LARGE SCALE GENOMIC DNA]</scope>
    <source>
        <strain evidence="8">PI 553951</strain>
    </source>
</reference>